<dbReference type="Pfam" id="PF10222">
    <property type="entry name" value="DUF2152"/>
    <property type="match status" value="1"/>
</dbReference>
<dbReference type="InterPro" id="IPR018795">
    <property type="entry name" value="K2013-like"/>
</dbReference>
<feature type="non-terminal residue" evidence="7">
    <location>
        <position position="176"/>
    </location>
</feature>
<dbReference type="OrthoDB" id="10017443at2759"/>
<protein>
    <submittedName>
        <fullName evidence="7">Uncharacterized protein</fullName>
    </submittedName>
</protein>
<keyword evidence="4" id="KW-1133">Transmembrane helix</keyword>
<reference evidence="7 8" key="1">
    <citation type="submission" date="2018-11" db="EMBL/GenBank/DDBJ databases">
        <authorList>
            <consortium name="Pathogen Informatics"/>
        </authorList>
    </citation>
    <scope>NUCLEOTIDE SEQUENCE [LARGE SCALE GENOMIC DNA]</scope>
</reference>
<evidence type="ECO:0000313" key="7">
    <source>
        <dbReference type="EMBL" id="VDM69912.1"/>
    </source>
</evidence>
<name>A0A3P7KRN8_STRVU</name>
<sequence>MIVEEVKVVNPTKSSVTLQVARHEAVGWTANKTGDTVVYTKSFPSHISSLLSAVICSNAPGELTIARKREETLRFVCVVEQRELSSNMAMDTTPVLHELARVVLSKFSLLNKMVSLSVDIEHENAWRKLNVPTFYLSPSKAPNVLNGAHINATKYILLSNTKAPLLEESIPEDKRK</sequence>
<keyword evidence="8" id="KW-1185">Reference proteome</keyword>
<evidence type="ECO:0000256" key="3">
    <source>
        <dbReference type="ARBA" id="ARBA00022729"/>
    </source>
</evidence>
<keyword evidence="3" id="KW-0732">Signal</keyword>
<accession>A0A3P7KRN8</accession>
<keyword evidence="2" id="KW-0812">Transmembrane</keyword>
<dbReference type="PANTHER" id="PTHR31386">
    <property type="entry name" value="UNCHARACTERIZED PROTEIN KIAA2013"/>
    <property type="match status" value="1"/>
</dbReference>
<evidence type="ECO:0000256" key="4">
    <source>
        <dbReference type="ARBA" id="ARBA00022989"/>
    </source>
</evidence>
<dbReference type="GO" id="GO:0016020">
    <property type="term" value="C:membrane"/>
    <property type="evidence" value="ECO:0007669"/>
    <property type="project" value="UniProtKB-SubCell"/>
</dbReference>
<keyword evidence="5" id="KW-0472">Membrane</keyword>
<evidence type="ECO:0000256" key="6">
    <source>
        <dbReference type="ARBA" id="ARBA00023180"/>
    </source>
</evidence>
<comment type="subcellular location">
    <subcellularLocation>
        <location evidence="1">Membrane</location>
        <topology evidence="1">Single-pass type I membrane protein</topology>
    </subcellularLocation>
</comment>
<evidence type="ECO:0000256" key="5">
    <source>
        <dbReference type="ARBA" id="ARBA00023136"/>
    </source>
</evidence>
<evidence type="ECO:0000313" key="8">
    <source>
        <dbReference type="Proteomes" id="UP000270094"/>
    </source>
</evidence>
<organism evidence="7 8">
    <name type="scientific">Strongylus vulgaris</name>
    <name type="common">Blood worm</name>
    <dbReference type="NCBI Taxonomy" id="40348"/>
    <lineage>
        <taxon>Eukaryota</taxon>
        <taxon>Metazoa</taxon>
        <taxon>Ecdysozoa</taxon>
        <taxon>Nematoda</taxon>
        <taxon>Chromadorea</taxon>
        <taxon>Rhabditida</taxon>
        <taxon>Rhabditina</taxon>
        <taxon>Rhabditomorpha</taxon>
        <taxon>Strongyloidea</taxon>
        <taxon>Strongylidae</taxon>
        <taxon>Strongylus</taxon>
    </lineage>
</organism>
<evidence type="ECO:0000256" key="2">
    <source>
        <dbReference type="ARBA" id="ARBA00022692"/>
    </source>
</evidence>
<dbReference type="AlphaFoldDB" id="A0A3P7KRN8"/>
<gene>
    <name evidence="7" type="ORF">SVUK_LOCUS4910</name>
</gene>
<dbReference type="EMBL" id="UYYB01014050">
    <property type="protein sequence ID" value="VDM69912.1"/>
    <property type="molecule type" value="Genomic_DNA"/>
</dbReference>
<dbReference type="PANTHER" id="PTHR31386:SF2">
    <property type="entry name" value="SIMILAR TO RIKEN CDNA 2510039O18"/>
    <property type="match status" value="1"/>
</dbReference>
<keyword evidence="6" id="KW-0325">Glycoprotein</keyword>
<proteinExistence type="predicted"/>
<evidence type="ECO:0000256" key="1">
    <source>
        <dbReference type="ARBA" id="ARBA00004479"/>
    </source>
</evidence>
<dbReference type="Proteomes" id="UP000270094">
    <property type="component" value="Unassembled WGS sequence"/>
</dbReference>